<organism evidence="11 12">
    <name type="scientific">Candidatus Roizmanbacteria bacterium GW2011_GWA2_35_8</name>
    <dbReference type="NCBI Taxonomy" id="1618479"/>
    <lineage>
        <taxon>Bacteria</taxon>
        <taxon>Candidatus Roizmaniibacteriota</taxon>
    </lineage>
</organism>
<dbReference type="GO" id="GO:0009328">
    <property type="term" value="C:phenylalanine-tRNA ligase complex"/>
    <property type="evidence" value="ECO:0007669"/>
    <property type="project" value="TreeGrafter"/>
</dbReference>
<dbReference type="Pfam" id="PF03483">
    <property type="entry name" value="B3_4"/>
    <property type="match status" value="1"/>
</dbReference>
<protein>
    <recommendedName>
        <fullName evidence="2">phenylalanine--tRNA ligase</fullName>
        <ecNumber evidence="2">6.1.1.20</ecNumber>
    </recommendedName>
</protein>
<keyword evidence="9" id="KW-0030">Aminoacyl-tRNA synthetase</keyword>
<dbReference type="Proteomes" id="UP000034536">
    <property type="component" value="Unassembled WGS sequence"/>
</dbReference>
<dbReference type="InterPro" id="IPR009061">
    <property type="entry name" value="DNA-bd_dom_put_sf"/>
</dbReference>
<evidence type="ECO:0000313" key="11">
    <source>
        <dbReference type="EMBL" id="KKP86814.1"/>
    </source>
</evidence>
<dbReference type="Gene3D" id="3.30.930.10">
    <property type="entry name" value="Bira Bifunctional Protein, Domain 2"/>
    <property type="match status" value="1"/>
</dbReference>
<dbReference type="GO" id="GO:0003723">
    <property type="term" value="F:RNA binding"/>
    <property type="evidence" value="ECO:0007669"/>
    <property type="project" value="InterPro"/>
</dbReference>
<keyword evidence="3 11" id="KW-0436">Ligase</keyword>
<proteinExistence type="predicted"/>
<dbReference type="InterPro" id="IPR005146">
    <property type="entry name" value="B3/B4_tRNA-bd"/>
</dbReference>
<dbReference type="SMART" id="SM00874">
    <property type="entry name" value="B5"/>
    <property type="match status" value="1"/>
</dbReference>
<feature type="domain" description="B5" evidence="10">
    <location>
        <begin position="294"/>
        <end position="371"/>
    </location>
</feature>
<evidence type="ECO:0000256" key="7">
    <source>
        <dbReference type="ARBA" id="ARBA00022842"/>
    </source>
</evidence>
<gene>
    <name evidence="11" type="ORF">UR89_C0013G0002</name>
</gene>
<dbReference type="InterPro" id="IPR020825">
    <property type="entry name" value="Phe-tRNA_synthase-like_B3/B4"/>
</dbReference>
<dbReference type="EMBL" id="LBQX01000013">
    <property type="protein sequence ID" value="KKP86814.1"/>
    <property type="molecule type" value="Genomic_DNA"/>
</dbReference>
<dbReference type="GO" id="GO:0005524">
    <property type="term" value="F:ATP binding"/>
    <property type="evidence" value="ECO:0007669"/>
    <property type="project" value="UniProtKB-KW"/>
</dbReference>
<dbReference type="Pfam" id="PF17759">
    <property type="entry name" value="tRNA_synthFbeta"/>
    <property type="match status" value="1"/>
</dbReference>
<keyword evidence="8" id="KW-0648">Protein biosynthesis</keyword>
<dbReference type="GO" id="GO:0004826">
    <property type="term" value="F:phenylalanine-tRNA ligase activity"/>
    <property type="evidence" value="ECO:0007669"/>
    <property type="project" value="UniProtKB-EC"/>
</dbReference>
<comment type="cofactor">
    <cofactor evidence="1">
        <name>Mg(2+)</name>
        <dbReference type="ChEBI" id="CHEBI:18420"/>
    </cofactor>
</comment>
<dbReference type="AlphaFoldDB" id="A0A0G0CXV5"/>
<keyword evidence="6" id="KW-0067">ATP-binding</keyword>
<accession>A0A0G0CXV5</accession>
<evidence type="ECO:0000256" key="5">
    <source>
        <dbReference type="ARBA" id="ARBA00022741"/>
    </source>
</evidence>
<dbReference type="Gene3D" id="3.50.40.10">
    <property type="entry name" value="Phenylalanyl-trna Synthetase, Chain B, domain 3"/>
    <property type="match status" value="1"/>
</dbReference>
<keyword evidence="7" id="KW-0460">Magnesium</keyword>
<keyword evidence="5" id="KW-0547">Nucleotide-binding</keyword>
<dbReference type="EC" id="6.1.1.20" evidence="2"/>
<dbReference type="PANTHER" id="PTHR10947">
    <property type="entry name" value="PHENYLALANYL-TRNA SYNTHETASE BETA CHAIN AND LEUCINE-RICH REPEAT-CONTAINING PROTEIN 47"/>
    <property type="match status" value="1"/>
</dbReference>
<dbReference type="InterPro" id="IPR045060">
    <property type="entry name" value="Phe-tRNA-ligase_IIc_bsu"/>
</dbReference>
<keyword evidence="4" id="KW-0479">Metal-binding</keyword>
<dbReference type="SUPFAM" id="SSF46955">
    <property type="entry name" value="Putative DNA-binding domain"/>
    <property type="match status" value="2"/>
</dbReference>
<evidence type="ECO:0000256" key="1">
    <source>
        <dbReference type="ARBA" id="ARBA00001946"/>
    </source>
</evidence>
<dbReference type="SUPFAM" id="SSF56037">
    <property type="entry name" value="PheT/TilS domain"/>
    <property type="match status" value="1"/>
</dbReference>
<evidence type="ECO:0000256" key="2">
    <source>
        <dbReference type="ARBA" id="ARBA00012814"/>
    </source>
</evidence>
<dbReference type="InterPro" id="IPR041616">
    <property type="entry name" value="PheRS_beta_core"/>
</dbReference>
<evidence type="ECO:0000256" key="8">
    <source>
        <dbReference type="ARBA" id="ARBA00022917"/>
    </source>
</evidence>
<evidence type="ECO:0000256" key="6">
    <source>
        <dbReference type="ARBA" id="ARBA00022840"/>
    </source>
</evidence>
<dbReference type="PATRIC" id="fig|1618479.3.peg.222"/>
<name>A0A0G0CXV5_9BACT</name>
<comment type="caution">
    <text evidence="11">The sequence shown here is derived from an EMBL/GenBank/DDBJ whole genome shotgun (WGS) entry which is preliminary data.</text>
</comment>
<dbReference type="GO" id="GO:0006432">
    <property type="term" value="P:phenylalanyl-tRNA aminoacylation"/>
    <property type="evidence" value="ECO:0007669"/>
    <property type="project" value="InterPro"/>
</dbReference>
<dbReference type="GO" id="GO:0000287">
    <property type="term" value="F:magnesium ion binding"/>
    <property type="evidence" value="ECO:0007669"/>
    <property type="project" value="InterPro"/>
</dbReference>
<dbReference type="Gene3D" id="3.30.56.10">
    <property type="match status" value="2"/>
</dbReference>
<evidence type="ECO:0000256" key="3">
    <source>
        <dbReference type="ARBA" id="ARBA00022598"/>
    </source>
</evidence>
<dbReference type="SUPFAM" id="SSF55681">
    <property type="entry name" value="Class II aaRS and biotin synthetases"/>
    <property type="match status" value="1"/>
</dbReference>
<evidence type="ECO:0000313" key="12">
    <source>
        <dbReference type="Proteomes" id="UP000034536"/>
    </source>
</evidence>
<reference evidence="11 12" key="1">
    <citation type="journal article" date="2015" name="Nature">
        <title>rRNA introns, odd ribosomes, and small enigmatic genomes across a large radiation of phyla.</title>
        <authorList>
            <person name="Brown C.T."/>
            <person name="Hug L.A."/>
            <person name="Thomas B.C."/>
            <person name="Sharon I."/>
            <person name="Castelle C.J."/>
            <person name="Singh A."/>
            <person name="Wilkins M.J."/>
            <person name="Williams K.H."/>
            <person name="Banfield J.F."/>
        </authorList>
    </citation>
    <scope>NUCLEOTIDE SEQUENCE [LARGE SCALE GENOMIC DNA]</scope>
</reference>
<dbReference type="InterPro" id="IPR005147">
    <property type="entry name" value="tRNA_synthase_B5-dom"/>
</dbReference>
<evidence type="ECO:0000256" key="4">
    <source>
        <dbReference type="ARBA" id="ARBA00022723"/>
    </source>
</evidence>
<dbReference type="InterPro" id="IPR045864">
    <property type="entry name" value="aa-tRNA-synth_II/BPL/LPL"/>
</dbReference>
<sequence>MNIKITYNWLLEYLDTDATPYDIQKYLSLCGPSVESVEKVGSDYIFDIEITSNRIDTASVIGIAREACVILNRFGIKSKLKNVIIPKPNNVINTLPLIITDENKLCFRVVSVAMDNVITKNSPKYIKDRLEAIGIRSLNNIIDITNYVMIEYGHPTHVMDYDRIKTGKLIIRRAKKGETSVTLDGKKHNLDEQDVIADDGTGRIVDLLGIMGCENSVVTPDTKRVILFIESNNPHIIRHTSMKLGIRTVAATYDDKQVDSELTGVALNRLIQLFEELAEAKIASKLIDIYHEPKKPKSVSLKESDIERLIGVKIPKKESIEILSNLEFKLISDKNELLTFRVPSFRSHDINIPEDIIEEVARVYGYQNIPSVLQPIVYVDQPKEMEDIFVFQNRIKIFLKHLGLNEVINYSMISKNLILDSGLKIDDHLRLSNSISTDIEFLRISLLPSLYKNIKDNSGRKEFLKFFEIAKVYLPKKGDLPEEVYRLGIAVNTNYLNLKGIVEALARELNNSGSVFDKNSIQGKDGVYTIEIDLKWLINNSCTVPDYKPIHPYAVIKLDKTFDLSPNLTYEVILRSAQQSKLLQKVEVLTLYKNKLTLRFYYSLPERNITEEEAKNELEKLK</sequence>
<evidence type="ECO:0000259" key="10">
    <source>
        <dbReference type="PROSITE" id="PS51483"/>
    </source>
</evidence>
<dbReference type="Pfam" id="PF03484">
    <property type="entry name" value="B5"/>
    <property type="match status" value="1"/>
</dbReference>
<evidence type="ECO:0000256" key="9">
    <source>
        <dbReference type="ARBA" id="ARBA00023146"/>
    </source>
</evidence>
<dbReference type="SMART" id="SM00873">
    <property type="entry name" value="B3_4"/>
    <property type="match status" value="1"/>
</dbReference>
<dbReference type="PANTHER" id="PTHR10947:SF0">
    <property type="entry name" value="PHENYLALANINE--TRNA LIGASE BETA SUBUNIT"/>
    <property type="match status" value="1"/>
</dbReference>
<dbReference type="PROSITE" id="PS51483">
    <property type="entry name" value="B5"/>
    <property type="match status" value="1"/>
</dbReference>